<dbReference type="InterPro" id="IPR001279">
    <property type="entry name" value="Metallo-B-lactamas"/>
</dbReference>
<dbReference type="Gene3D" id="3.60.15.10">
    <property type="entry name" value="Ribonuclease Z/Hydroxyacylglutathione hydrolase-like"/>
    <property type="match status" value="1"/>
</dbReference>
<organism evidence="6 7">
    <name type="scientific">Streptomyces mobaraensis</name>
    <name type="common">Streptoverticillium mobaraense</name>
    <dbReference type="NCBI Taxonomy" id="35621"/>
    <lineage>
        <taxon>Bacteria</taxon>
        <taxon>Bacillati</taxon>
        <taxon>Actinomycetota</taxon>
        <taxon>Actinomycetes</taxon>
        <taxon>Kitasatosporales</taxon>
        <taxon>Streptomycetaceae</taxon>
        <taxon>Streptomyces</taxon>
    </lineage>
</organism>
<name>A0A5N5W261_STRMB</name>
<feature type="domain" description="Metallo-beta-lactamase" evidence="5">
    <location>
        <begin position="33"/>
        <end position="273"/>
    </location>
</feature>
<dbReference type="Proteomes" id="UP000327000">
    <property type="component" value="Unassembled WGS sequence"/>
</dbReference>
<keyword evidence="3 6" id="KW-0378">Hydrolase</keyword>
<dbReference type="PANTHER" id="PTHR42978">
    <property type="entry name" value="QUORUM-QUENCHING LACTONASE YTNP-RELATED-RELATED"/>
    <property type="match status" value="1"/>
</dbReference>
<keyword evidence="2" id="KW-0479">Metal-binding</keyword>
<evidence type="ECO:0000313" key="6">
    <source>
        <dbReference type="EMBL" id="KAB7836074.1"/>
    </source>
</evidence>
<evidence type="ECO:0000256" key="4">
    <source>
        <dbReference type="ARBA" id="ARBA00022833"/>
    </source>
</evidence>
<keyword evidence="7" id="KW-1185">Reference proteome</keyword>
<reference evidence="6 7" key="1">
    <citation type="journal article" date="2019" name="Microb. Cell Fact.">
        <title>Exploring novel herbicidin analogues by transcriptional regulator overexpression and MS/MS molecular networking.</title>
        <authorList>
            <person name="Shi Y."/>
            <person name="Gu R."/>
            <person name="Li Y."/>
            <person name="Wang X."/>
            <person name="Ren W."/>
            <person name="Li X."/>
            <person name="Wang L."/>
            <person name="Xie Y."/>
            <person name="Hong B."/>
        </authorList>
    </citation>
    <scope>NUCLEOTIDE SEQUENCE [LARGE SCALE GENOMIC DNA]</scope>
    <source>
        <strain evidence="6 7">US-43</strain>
    </source>
</reference>
<dbReference type="SMART" id="SM00849">
    <property type="entry name" value="Lactamase_B"/>
    <property type="match status" value="1"/>
</dbReference>
<dbReference type="GO" id="GO:0016787">
    <property type="term" value="F:hydrolase activity"/>
    <property type="evidence" value="ECO:0007669"/>
    <property type="project" value="UniProtKB-KW"/>
</dbReference>
<comment type="caution">
    <text evidence="6">The sequence shown here is derived from an EMBL/GenBank/DDBJ whole genome shotgun (WGS) entry which is preliminary data.</text>
</comment>
<dbReference type="GO" id="GO:0046872">
    <property type="term" value="F:metal ion binding"/>
    <property type="evidence" value="ECO:0007669"/>
    <property type="project" value="UniProtKB-KW"/>
</dbReference>
<dbReference type="PANTHER" id="PTHR42978:SF3">
    <property type="entry name" value="BLR3078 PROTEIN"/>
    <property type="match status" value="1"/>
</dbReference>
<dbReference type="InterPro" id="IPR036866">
    <property type="entry name" value="RibonucZ/Hydroxyglut_hydro"/>
</dbReference>
<sequence length="296" mass="32058">MRIHHLNCGSLRKIPPHCGEHGTAAATGPSATVCHCLLIETESDGLILVDTGLGTADRRDPEGTLGADWVAYAQPARDPEESALRQVVRLGHAPEDVRHIVLTHLHRDHTGGLPDFPDARVHVHPAEYRAVTDPADPHHRHSLDRFAPAHRAHGPLLTPAVADEGEGARWFGFPGVARPRGLVCELLLVPLPGHSAGHAGVAVRDTAGRWLLHAGDAYMYHGETERTPPLSHPAFDPIQDGAQTDAGTRVATRDRLHALRRDHGDRVTVFSAHDPWEFARLAEAPGPRGSCRTQSS</sequence>
<evidence type="ECO:0000313" key="7">
    <source>
        <dbReference type="Proteomes" id="UP000327000"/>
    </source>
</evidence>
<dbReference type="Pfam" id="PF00753">
    <property type="entry name" value="Lactamase_B"/>
    <property type="match status" value="1"/>
</dbReference>
<comment type="similarity">
    <text evidence="1">Belongs to the metallo-beta-lactamase superfamily.</text>
</comment>
<keyword evidence="4" id="KW-0862">Zinc</keyword>
<accession>A0A5N5W261</accession>
<evidence type="ECO:0000259" key="5">
    <source>
        <dbReference type="SMART" id="SM00849"/>
    </source>
</evidence>
<evidence type="ECO:0000256" key="1">
    <source>
        <dbReference type="ARBA" id="ARBA00007749"/>
    </source>
</evidence>
<dbReference type="OrthoDB" id="3196337at2"/>
<evidence type="ECO:0000256" key="2">
    <source>
        <dbReference type="ARBA" id="ARBA00022723"/>
    </source>
</evidence>
<dbReference type="InterPro" id="IPR051013">
    <property type="entry name" value="MBL_superfamily_lactonases"/>
</dbReference>
<dbReference type="AlphaFoldDB" id="A0A5N5W261"/>
<dbReference type="SUPFAM" id="SSF56281">
    <property type="entry name" value="Metallo-hydrolase/oxidoreductase"/>
    <property type="match status" value="1"/>
</dbReference>
<gene>
    <name evidence="6" type="ORF">FRZ00_25790</name>
</gene>
<protein>
    <submittedName>
        <fullName evidence="6">MBL fold metallo-hydrolase</fullName>
    </submittedName>
</protein>
<evidence type="ECO:0000256" key="3">
    <source>
        <dbReference type="ARBA" id="ARBA00022801"/>
    </source>
</evidence>
<proteinExistence type="inferred from homology"/>
<dbReference type="RefSeq" id="WP_152265109.1">
    <property type="nucleotide sequence ID" value="NZ_VOKX01000104.1"/>
</dbReference>
<dbReference type="EMBL" id="VOKX01000104">
    <property type="protein sequence ID" value="KAB7836074.1"/>
    <property type="molecule type" value="Genomic_DNA"/>
</dbReference>
<dbReference type="CDD" id="cd07742">
    <property type="entry name" value="metallo-hydrolase-like_MBL-fold"/>
    <property type="match status" value="1"/>
</dbReference>